<evidence type="ECO:0000256" key="1">
    <source>
        <dbReference type="ARBA" id="ARBA00022801"/>
    </source>
</evidence>
<gene>
    <name evidence="4" type="primary">srtB</name>
    <name evidence="4" type="ORF">H8R91_09540</name>
</gene>
<dbReference type="SUPFAM" id="SSF63817">
    <property type="entry name" value="Sortase"/>
    <property type="match status" value="1"/>
</dbReference>
<name>A0ABR7HMN2_9FIRM</name>
<keyword evidence="3" id="KW-1133">Transmembrane helix</keyword>
<dbReference type="EMBL" id="JACOPS010000004">
    <property type="protein sequence ID" value="MBC5728752.1"/>
    <property type="molecule type" value="Genomic_DNA"/>
</dbReference>
<evidence type="ECO:0000256" key="2">
    <source>
        <dbReference type="SAM" id="MobiDB-lite"/>
    </source>
</evidence>
<keyword evidence="3" id="KW-0812">Transmembrane</keyword>
<dbReference type="Gene3D" id="2.40.260.10">
    <property type="entry name" value="Sortase"/>
    <property type="match status" value="1"/>
</dbReference>
<feature type="region of interest" description="Disordered" evidence="2">
    <location>
        <begin position="550"/>
        <end position="570"/>
    </location>
</feature>
<dbReference type="InterPro" id="IPR009835">
    <property type="entry name" value="SrtB"/>
</dbReference>
<feature type="compositionally biased region" description="Polar residues" evidence="2">
    <location>
        <begin position="550"/>
        <end position="559"/>
    </location>
</feature>
<feature type="transmembrane region" description="Helical" evidence="3">
    <location>
        <begin position="229"/>
        <end position="253"/>
    </location>
</feature>
<dbReference type="CDD" id="cd05826">
    <property type="entry name" value="Sortase_B"/>
    <property type="match status" value="1"/>
</dbReference>
<evidence type="ECO:0000256" key="3">
    <source>
        <dbReference type="SAM" id="Phobius"/>
    </source>
</evidence>
<dbReference type="GO" id="GO:0016787">
    <property type="term" value="F:hydrolase activity"/>
    <property type="evidence" value="ECO:0007669"/>
    <property type="project" value="UniProtKB-KW"/>
</dbReference>
<keyword evidence="5" id="KW-1185">Reference proteome</keyword>
<reference evidence="4 5" key="1">
    <citation type="submission" date="2020-08" db="EMBL/GenBank/DDBJ databases">
        <title>Genome public.</title>
        <authorList>
            <person name="Liu C."/>
            <person name="Sun Q."/>
        </authorList>
    </citation>
    <scope>NUCLEOTIDE SEQUENCE [LARGE SCALE GENOMIC DNA]</scope>
    <source>
        <strain evidence="4 5">NSJ-71</strain>
    </source>
</reference>
<dbReference type="EC" id="3.4.22.71" evidence="4"/>
<dbReference type="RefSeq" id="WP_186935815.1">
    <property type="nucleotide sequence ID" value="NZ_JACOPS010000004.1"/>
</dbReference>
<evidence type="ECO:0000313" key="5">
    <source>
        <dbReference type="Proteomes" id="UP000636755"/>
    </source>
</evidence>
<evidence type="ECO:0000313" key="4">
    <source>
        <dbReference type="EMBL" id="MBC5728752.1"/>
    </source>
</evidence>
<keyword evidence="1 4" id="KW-0378">Hydrolase</keyword>
<protein>
    <submittedName>
        <fullName evidence="4">Class B sortase</fullName>
        <ecNumber evidence="4">3.4.22.71</ecNumber>
    </submittedName>
</protein>
<dbReference type="InterPro" id="IPR005754">
    <property type="entry name" value="Sortase"/>
</dbReference>
<sequence>MDIEILLVNQNDTPALDSGELSDKLAENGFTLTYITPVDFKSKKIISALDKCADNNEKPSVVILANALSDKGADSFKKHFSEVVAQAEKAEKPKAPKDYWKKRTKALKNAEKLKLSDERVQEIKDSFKLYRKKSKIFNLGDLGNGCKGFCFMYKGMKVTALPQEKYSLNNIDDMILAAAQKTVEVFENNEAEYPGGFSKVEYVPPKKGLKYRFIPMRGDSGKEIARKSVAIVSLVVFVGALSMLFYNMVYLSYQNKEKMNDIQMIYHNTTDDNTSQGGDKKPSEEEKVDWAKLKDINKEIVGWIQINDTGIDYPVLYHEGDSRSSQYYLYRDYRGNPDDWGSVFIDYRSTESTKSKNVIMHGHHMNDGTMFAGMLKYGRYSIDMDFYKKAPTITFNTPEENATYKIISVFKTNTLSSHGEFFNYMIGSFQNDKDFMNYVYNVRVRSMVNCPVDVNEDDSLITLSTCSYEYTDFRTVIVARKVRNGESAKVDVSQASANNNAVWPQVYYDRNGGTRPKVTDFCTAYEAGQIDWYSGDYDFKDQKVVEATTAPATTDAQGNTVKPTQQPTTAQPTTKAKVYVTVKFINYDGTQISEQKVEVGKSAKAPADPVKPSDDYYDYVFKGWQLDFSKVYSDMTIAPNFEPVLKQQATDAPAEEVAAE</sequence>
<keyword evidence="3" id="KW-0472">Membrane</keyword>
<organism evidence="4 5">
    <name type="scientific">Ruminococcus intestinalis</name>
    <dbReference type="NCBI Taxonomy" id="2763066"/>
    <lineage>
        <taxon>Bacteria</taxon>
        <taxon>Bacillati</taxon>
        <taxon>Bacillota</taxon>
        <taxon>Clostridia</taxon>
        <taxon>Eubacteriales</taxon>
        <taxon>Oscillospiraceae</taxon>
        <taxon>Ruminococcus</taxon>
    </lineage>
</organism>
<dbReference type="NCBIfam" id="TIGR03064">
    <property type="entry name" value="sortase_srtB"/>
    <property type="match status" value="1"/>
</dbReference>
<accession>A0ABR7HMN2</accession>
<comment type="caution">
    <text evidence="4">The sequence shown here is derived from an EMBL/GenBank/DDBJ whole genome shotgun (WGS) entry which is preliminary data.</text>
</comment>
<dbReference type="InterPro" id="IPR023365">
    <property type="entry name" value="Sortase_dom-sf"/>
</dbReference>
<proteinExistence type="predicted"/>
<dbReference type="Pfam" id="PF04203">
    <property type="entry name" value="Sortase"/>
    <property type="match status" value="1"/>
</dbReference>
<dbReference type="Proteomes" id="UP000636755">
    <property type="component" value="Unassembled WGS sequence"/>
</dbReference>
<feature type="compositionally biased region" description="Low complexity" evidence="2">
    <location>
        <begin position="560"/>
        <end position="570"/>
    </location>
</feature>